<dbReference type="GO" id="GO:0003676">
    <property type="term" value="F:nucleic acid binding"/>
    <property type="evidence" value="ECO:0007669"/>
    <property type="project" value="InterPro"/>
</dbReference>
<proteinExistence type="predicted"/>
<dbReference type="InterPro" id="IPR035979">
    <property type="entry name" value="RBD_domain_sf"/>
</dbReference>
<dbReference type="InterPro" id="IPR012677">
    <property type="entry name" value="Nucleotide-bd_a/b_plait_sf"/>
</dbReference>
<dbReference type="EMBL" id="JABCKV010000215">
    <property type="protein sequence ID" value="KAG5642123.1"/>
    <property type="molecule type" value="Genomic_DNA"/>
</dbReference>
<name>A0A9P7G4U6_9AGAR</name>
<reference evidence="2" key="1">
    <citation type="submission" date="2020-07" db="EMBL/GenBank/DDBJ databases">
        <authorList>
            <person name="Nieuwenhuis M."/>
            <person name="Van De Peppel L.J.J."/>
        </authorList>
    </citation>
    <scope>NUCLEOTIDE SEQUENCE</scope>
    <source>
        <strain evidence="2">AP01</strain>
        <tissue evidence="2">Mycelium</tissue>
    </source>
</reference>
<comment type="caution">
    <text evidence="2">The sequence shown here is derived from an EMBL/GenBank/DDBJ whole genome shotgun (WGS) entry which is preliminary data.</text>
</comment>
<gene>
    <name evidence="2" type="ORF">DXG03_003595</name>
</gene>
<keyword evidence="3" id="KW-1185">Reference proteome</keyword>
<dbReference type="OrthoDB" id="6159137at2759"/>
<accession>A0A9P7G4U6</accession>
<dbReference type="Gene3D" id="3.30.70.330">
    <property type="match status" value="1"/>
</dbReference>
<organism evidence="2 3">
    <name type="scientific">Asterophora parasitica</name>
    <dbReference type="NCBI Taxonomy" id="117018"/>
    <lineage>
        <taxon>Eukaryota</taxon>
        <taxon>Fungi</taxon>
        <taxon>Dikarya</taxon>
        <taxon>Basidiomycota</taxon>
        <taxon>Agaricomycotina</taxon>
        <taxon>Agaricomycetes</taxon>
        <taxon>Agaricomycetidae</taxon>
        <taxon>Agaricales</taxon>
        <taxon>Tricholomatineae</taxon>
        <taxon>Lyophyllaceae</taxon>
        <taxon>Asterophora</taxon>
    </lineage>
</organism>
<dbReference type="Proteomes" id="UP000775547">
    <property type="component" value="Unassembled WGS sequence"/>
</dbReference>
<evidence type="ECO:0000313" key="3">
    <source>
        <dbReference type="Proteomes" id="UP000775547"/>
    </source>
</evidence>
<evidence type="ECO:0008006" key="4">
    <source>
        <dbReference type="Google" id="ProtNLM"/>
    </source>
</evidence>
<evidence type="ECO:0000256" key="1">
    <source>
        <dbReference type="SAM" id="MobiDB-lite"/>
    </source>
</evidence>
<dbReference type="AlphaFoldDB" id="A0A9P7G4U6"/>
<dbReference type="SUPFAM" id="SSF54928">
    <property type="entry name" value="RNA-binding domain, RBD"/>
    <property type="match status" value="1"/>
</dbReference>
<reference evidence="2" key="2">
    <citation type="submission" date="2021-10" db="EMBL/GenBank/DDBJ databases">
        <title>Phylogenomics reveals ancestral predisposition of the termite-cultivated fungus Termitomyces towards a domesticated lifestyle.</title>
        <authorList>
            <person name="Auxier B."/>
            <person name="Grum-Grzhimaylo A."/>
            <person name="Cardenas M.E."/>
            <person name="Lodge J.D."/>
            <person name="Laessoe T."/>
            <person name="Pedersen O."/>
            <person name="Smith M.E."/>
            <person name="Kuyper T.W."/>
            <person name="Franco-Molano E.A."/>
            <person name="Baroni T.J."/>
            <person name="Aanen D.K."/>
        </authorList>
    </citation>
    <scope>NUCLEOTIDE SEQUENCE</scope>
    <source>
        <strain evidence="2">AP01</strain>
        <tissue evidence="2">Mycelium</tissue>
    </source>
</reference>
<feature type="region of interest" description="Disordered" evidence="1">
    <location>
        <begin position="230"/>
        <end position="280"/>
    </location>
</feature>
<protein>
    <recommendedName>
        <fullName evidence="4">RRM domain-containing protein</fullName>
    </recommendedName>
</protein>
<evidence type="ECO:0000313" key="2">
    <source>
        <dbReference type="EMBL" id="KAG5642123.1"/>
    </source>
</evidence>
<feature type="region of interest" description="Disordered" evidence="1">
    <location>
        <begin position="1"/>
        <end position="38"/>
    </location>
</feature>
<sequence length="280" mass="28386">MASLLERMNIPAGSSTGPTRHKTHARTSPYNRSQRIPKGDIDGAWSHDLYDSGSLSARLDAKLSAPKVSLTSLTQKALREATGASTGISIKGASSGSPSGNVVEVAGLVAGTTADDVAAIFKRCGDITASRLVASGGEPRIRLTFKAPGAAAAAVAKFNNQPADGKVLSVKVVGATTVGTTLSGRLGGDDGLGLVREEGSVDVLMSSGNGGSKMRSDSLLKADPRAQVLVAPPGADPKDYVQSTGARQGGPPRRGGRGSGRGGGARRGRRGGLEARMDTS</sequence>
<feature type="compositionally biased region" description="Basic and acidic residues" evidence="1">
    <location>
        <begin position="271"/>
        <end position="280"/>
    </location>
</feature>